<dbReference type="CDD" id="cd07012">
    <property type="entry name" value="PBP2_Bug_TTT"/>
    <property type="match status" value="1"/>
</dbReference>
<protein>
    <submittedName>
        <fullName evidence="3">Tripartite tricarboxylate transporter substrate binding protein</fullName>
    </submittedName>
</protein>
<dbReference type="PIRSF" id="PIRSF017082">
    <property type="entry name" value="YflP"/>
    <property type="match status" value="1"/>
</dbReference>
<accession>A0ABS4AQG3</accession>
<dbReference type="PANTHER" id="PTHR42928:SF5">
    <property type="entry name" value="BLR1237 PROTEIN"/>
    <property type="match status" value="1"/>
</dbReference>
<feature type="signal peptide" evidence="2">
    <location>
        <begin position="1"/>
        <end position="23"/>
    </location>
</feature>
<dbReference type="SUPFAM" id="SSF53850">
    <property type="entry name" value="Periplasmic binding protein-like II"/>
    <property type="match status" value="1"/>
</dbReference>
<dbReference type="Gene3D" id="3.40.190.10">
    <property type="entry name" value="Periplasmic binding protein-like II"/>
    <property type="match status" value="1"/>
</dbReference>
<gene>
    <name evidence="3" type="ORF">J5Y09_06710</name>
</gene>
<sequence>MSTSTRRLFLAGATATLALPRLAAAQQAAGLPAGWPDRPIRIIVPYSAGGITDVISRGVAIGLQAALGQPVVVDNRPGANGTIGTTAAARAPADGTTLTMGITDTFAINRSTFPSLPYNDEGDFAPISMVTRVPFALMIGAHRREITDFASFVREAQREAGRLSHASWGVGSSSHLAFEFIARSQRFEKLHVPFAAQAPGMQAVASGQVDSMMLPVGGAESLARDNRAHIIALAHPQRIDLTPGVPTLGELGVPLSTGLWLALYAPARTPPAIVARLNEAVRSAVRHEQTLAVFRQQAGTPEPSTPEELAAFVRAEREQWGQLVREKGIRVAA</sequence>
<dbReference type="Gene3D" id="3.40.190.150">
    <property type="entry name" value="Bordetella uptake gene, domain 1"/>
    <property type="match status" value="1"/>
</dbReference>
<dbReference type="Proteomes" id="UP000680815">
    <property type="component" value="Unassembled WGS sequence"/>
</dbReference>
<dbReference type="RefSeq" id="WP_209350980.1">
    <property type="nucleotide sequence ID" value="NZ_JAGIYZ010000004.1"/>
</dbReference>
<dbReference type="InterPro" id="IPR042100">
    <property type="entry name" value="Bug_dom1"/>
</dbReference>
<reference evidence="3 4" key="1">
    <citation type="submission" date="2021-03" db="EMBL/GenBank/DDBJ databases">
        <authorList>
            <person name="So Y."/>
        </authorList>
    </citation>
    <scope>NUCLEOTIDE SEQUENCE [LARGE SCALE GENOMIC DNA]</scope>
    <source>
        <strain evidence="3 4">PWR1</strain>
    </source>
</reference>
<comment type="similarity">
    <text evidence="1">Belongs to the UPF0065 (bug) family.</text>
</comment>
<proteinExistence type="inferred from homology"/>
<organism evidence="3 4">
    <name type="scientific">Roseomonas nitratireducens</name>
    <dbReference type="NCBI Taxonomy" id="2820810"/>
    <lineage>
        <taxon>Bacteria</taxon>
        <taxon>Pseudomonadati</taxon>
        <taxon>Pseudomonadota</taxon>
        <taxon>Alphaproteobacteria</taxon>
        <taxon>Acetobacterales</taxon>
        <taxon>Roseomonadaceae</taxon>
        <taxon>Roseomonas</taxon>
    </lineage>
</organism>
<keyword evidence="4" id="KW-1185">Reference proteome</keyword>
<evidence type="ECO:0000256" key="1">
    <source>
        <dbReference type="ARBA" id="ARBA00006987"/>
    </source>
</evidence>
<dbReference type="Pfam" id="PF03401">
    <property type="entry name" value="TctC"/>
    <property type="match status" value="1"/>
</dbReference>
<evidence type="ECO:0000313" key="3">
    <source>
        <dbReference type="EMBL" id="MBP0463595.1"/>
    </source>
</evidence>
<feature type="chain" id="PRO_5046307080" evidence="2">
    <location>
        <begin position="24"/>
        <end position="333"/>
    </location>
</feature>
<dbReference type="InterPro" id="IPR005064">
    <property type="entry name" value="BUG"/>
</dbReference>
<name>A0ABS4AQG3_9PROT</name>
<comment type="caution">
    <text evidence="3">The sequence shown here is derived from an EMBL/GenBank/DDBJ whole genome shotgun (WGS) entry which is preliminary data.</text>
</comment>
<evidence type="ECO:0000256" key="2">
    <source>
        <dbReference type="SAM" id="SignalP"/>
    </source>
</evidence>
<evidence type="ECO:0000313" key="4">
    <source>
        <dbReference type="Proteomes" id="UP000680815"/>
    </source>
</evidence>
<dbReference type="PROSITE" id="PS51318">
    <property type="entry name" value="TAT"/>
    <property type="match status" value="1"/>
</dbReference>
<dbReference type="InterPro" id="IPR006311">
    <property type="entry name" value="TAT_signal"/>
</dbReference>
<dbReference type="EMBL" id="JAGIYZ010000004">
    <property type="protein sequence ID" value="MBP0463595.1"/>
    <property type="molecule type" value="Genomic_DNA"/>
</dbReference>
<dbReference type="PANTHER" id="PTHR42928">
    <property type="entry name" value="TRICARBOXYLATE-BINDING PROTEIN"/>
    <property type="match status" value="1"/>
</dbReference>
<keyword evidence="2" id="KW-0732">Signal</keyword>